<keyword evidence="5 6" id="KW-0472">Membrane</keyword>
<feature type="transmembrane region" description="Helical" evidence="6">
    <location>
        <begin position="12"/>
        <end position="29"/>
    </location>
</feature>
<evidence type="ECO:0000256" key="5">
    <source>
        <dbReference type="ARBA" id="ARBA00023136"/>
    </source>
</evidence>
<proteinExistence type="predicted"/>
<name>X0ZNI7_9ZZZZ</name>
<evidence type="ECO:0008006" key="8">
    <source>
        <dbReference type="Google" id="ProtNLM"/>
    </source>
</evidence>
<dbReference type="Pfam" id="PF01899">
    <property type="entry name" value="MNHE"/>
    <property type="match status" value="1"/>
</dbReference>
<evidence type="ECO:0000256" key="2">
    <source>
        <dbReference type="ARBA" id="ARBA00022475"/>
    </source>
</evidence>
<evidence type="ECO:0000256" key="4">
    <source>
        <dbReference type="ARBA" id="ARBA00022989"/>
    </source>
</evidence>
<dbReference type="GO" id="GO:0008324">
    <property type="term" value="F:monoatomic cation transmembrane transporter activity"/>
    <property type="evidence" value="ECO:0007669"/>
    <property type="project" value="InterPro"/>
</dbReference>
<gene>
    <name evidence="7" type="ORF">S01H4_05464</name>
</gene>
<evidence type="ECO:0000256" key="6">
    <source>
        <dbReference type="SAM" id="Phobius"/>
    </source>
</evidence>
<protein>
    <recommendedName>
        <fullName evidence="8">Na+/H+ antiporter subunit E</fullName>
    </recommendedName>
</protein>
<dbReference type="GO" id="GO:0005886">
    <property type="term" value="C:plasma membrane"/>
    <property type="evidence" value="ECO:0007669"/>
    <property type="project" value="UniProtKB-SubCell"/>
</dbReference>
<accession>X0ZNI7</accession>
<keyword evidence="3 6" id="KW-0812">Transmembrane</keyword>
<keyword evidence="2" id="KW-1003">Cell membrane</keyword>
<dbReference type="PANTHER" id="PTHR34584:SF1">
    <property type="entry name" value="NA(+)_H(+) ANTIPORTER SUBUNIT E1"/>
    <property type="match status" value="1"/>
</dbReference>
<feature type="transmembrane region" description="Helical" evidence="6">
    <location>
        <begin position="65"/>
        <end position="84"/>
    </location>
</feature>
<sequence length="169" mass="19742">MSKKSNRLKNFFYLFTFLIAIWLALTTTFQWQELSVGIFISLVLALFLNKNYLKLGLPPLSIKRIIFFILYIFVLFIEIVKANFDVAYRVIHPKMPIKPGIIIIKTELKQDIAKMILANSITLTPGTFTLDIKGDELLIHWIYVYSENEKEATRIIGNKFEKYLSKIFL</sequence>
<evidence type="ECO:0000256" key="3">
    <source>
        <dbReference type="ARBA" id="ARBA00022692"/>
    </source>
</evidence>
<dbReference type="InterPro" id="IPR002758">
    <property type="entry name" value="Cation_antiport_E"/>
</dbReference>
<evidence type="ECO:0000313" key="7">
    <source>
        <dbReference type="EMBL" id="GAG71325.1"/>
    </source>
</evidence>
<comment type="subcellular location">
    <subcellularLocation>
        <location evidence="1">Cell membrane</location>
        <topology evidence="1">Multi-pass membrane protein</topology>
    </subcellularLocation>
</comment>
<dbReference type="EMBL" id="BART01001589">
    <property type="protein sequence ID" value="GAG71325.1"/>
    <property type="molecule type" value="Genomic_DNA"/>
</dbReference>
<evidence type="ECO:0000256" key="1">
    <source>
        <dbReference type="ARBA" id="ARBA00004651"/>
    </source>
</evidence>
<organism evidence="7">
    <name type="scientific">marine sediment metagenome</name>
    <dbReference type="NCBI Taxonomy" id="412755"/>
    <lineage>
        <taxon>unclassified sequences</taxon>
        <taxon>metagenomes</taxon>
        <taxon>ecological metagenomes</taxon>
    </lineage>
</organism>
<dbReference type="AlphaFoldDB" id="X0ZNI7"/>
<comment type="caution">
    <text evidence="7">The sequence shown here is derived from an EMBL/GenBank/DDBJ whole genome shotgun (WGS) entry which is preliminary data.</text>
</comment>
<dbReference type="PANTHER" id="PTHR34584">
    <property type="entry name" value="NA(+)/H(+) ANTIPORTER SUBUNIT E1"/>
    <property type="match status" value="1"/>
</dbReference>
<dbReference type="PIRSF" id="PIRSF019239">
    <property type="entry name" value="MrpE"/>
    <property type="match status" value="1"/>
</dbReference>
<reference evidence="7" key="1">
    <citation type="journal article" date="2014" name="Front. Microbiol.">
        <title>High frequency of phylogenetically diverse reductive dehalogenase-homologous genes in deep subseafloor sedimentary metagenomes.</title>
        <authorList>
            <person name="Kawai M."/>
            <person name="Futagami T."/>
            <person name="Toyoda A."/>
            <person name="Takaki Y."/>
            <person name="Nishi S."/>
            <person name="Hori S."/>
            <person name="Arai W."/>
            <person name="Tsubouchi T."/>
            <person name="Morono Y."/>
            <person name="Uchiyama I."/>
            <person name="Ito T."/>
            <person name="Fujiyama A."/>
            <person name="Inagaki F."/>
            <person name="Takami H."/>
        </authorList>
    </citation>
    <scope>NUCLEOTIDE SEQUENCE</scope>
    <source>
        <strain evidence="7">Expedition CK06-06</strain>
    </source>
</reference>
<keyword evidence="4 6" id="KW-1133">Transmembrane helix</keyword>
<feature type="transmembrane region" description="Helical" evidence="6">
    <location>
        <begin position="35"/>
        <end position="53"/>
    </location>
</feature>